<protein>
    <submittedName>
        <fullName evidence="1">Uncharacterized protein</fullName>
    </submittedName>
</protein>
<dbReference type="EMBL" id="JBBAXC010000006">
    <property type="protein sequence ID" value="MEI5907093.1"/>
    <property type="molecule type" value="Genomic_DNA"/>
</dbReference>
<comment type="caution">
    <text evidence="1">The sequence shown here is derived from an EMBL/GenBank/DDBJ whole genome shotgun (WGS) entry which is preliminary data.</text>
</comment>
<organism evidence="1 2">
    <name type="scientific">Bacillus spongiae</name>
    <dbReference type="NCBI Taxonomy" id="2683610"/>
    <lineage>
        <taxon>Bacteria</taxon>
        <taxon>Bacillati</taxon>
        <taxon>Bacillota</taxon>
        <taxon>Bacilli</taxon>
        <taxon>Bacillales</taxon>
        <taxon>Bacillaceae</taxon>
        <taxon>Bacillus</taxon>
    </lineage>
</organism>
<proteinExistence type="predicted"/>
<accession>A0ABU8HD25</accession>
<keyword evidence="2" id="KW-1185">Reference proteome</keyword>
<gene>
    <name evidence="1" type="ORF">WAK64_08490</name>
</gene>
<dbReference type="RefSeq" id="WP_336586534.1">
    <property type="nucleotide sequence ID" value="NZ_JBBAXC010000006.1"/>
</dbReference>
<name>A0ABU8HD25_9BACI</name>
<sequence length="98" mass="11430">MSPEHETMEDLLQKLTKEWIKSQLDDENRTDQSVILLDSKTIQLLLLMVLARELKNDGTKPNEPIPQAIHDALDHALDTQQEKFETLLKTLQEIYFQD</sequence>
<evidence type="ECO:0000313" key="1">
    <source>
        <dbReference type="EMBL" id="MEI5907093.1"/>
    </source>
</evidence>
<reference evidence="1 2" key="1">
    <citation type="journal article" date="2018" name="J. Microbiol.">
        <title>Bacillus spongiae sp. nov., isolated from sponge of Jeju Island.</title>
        <authorList>
            <person name="Lee G.E."/>
            <person name="Im W.T."/>
            <person name="Park J.S."/>
        </authorList>
    </citation>
    <scope>NUCLEOTIDE SEQUENCE [LARGE SCALE GENOMIC DNA]</scope>
    <source>
        <strain evidence="1 2">135PIL107-10</strain>
    </source>
</reference>
<dbReference type="Proteomes" id="UP001312865">
    <property type="component" value="Unassembled WGS sequence"/>
</dbReference>
<evidence type="ECO:0000313" key="2">
    <source>
        <dbReference type="Proteomes" id="UP001312865"/>
    </source>
</evidence>